<dbReference type="InterPro" id="IPR036291">
    <property type="entry name" value="NAD(P)-bd_dom_sf"/>
</dbReference>
<dbReference type="SMART" id="SM00822">
    <property type="entry name" value="PKS_KR"/>
    <property type="match status" value="1"/>
</dbReference>
<dbReference type="OrthoDB" id="9778052at2"/>
<feature type="domain" description="Ketoreductase" evidence="3">
    <location>
        <begin position="5"/>
        <end position="194"/>
    </location>
</feature>
<keyword evidence="1" id="KW-0560">Oxidoreductase</keyword>
<dbReference type="InterPro" id="IPR057326">
    <property type="entry name" value="KR_dom"/>
</dbReference>
<dbReference type="Proteomes" id="UP000177506">
    <property type="component" value="Unassembled WGS sequence"/>
</dbReference>
<dbReference type="InterPro" id="IPR050425">
    <property type="entry name" value="NAD(P)_dehydrat-like"/>
</dbReference>
<dbReference type="Pfam" id="PF01370">
    <property type="entry name" value="Epimerase"/>
    <property type="match status" value="1"/>
</dbReference>
<evidence type="ECO:0000256" key="2">
    <source>
        <dbReference type="ARBA" id="ARBA00023445"/>
    </source>
</evidence>
<comment type="similarity">
    <text evidence="2">Belongs to the NAD(P)-dependent epimerase/dehydratase family. Dihydroflavonol-4-reductase subfamily.</text>
</comment>
<gene>
    <name evidence="4" type="ORF">BEN49_07895</name>
</gene>
<accession>A0A1G1TGR3</accession>
<dbReference type="FunFam" id="3.40.50.720:FF:000336">
    <property type="entry name" value="Aldehyde reductase"/>
    <property type="match status" value="1"/>
</dbReference>
<comment type="caution">
    <text evidence="4">The sequence shown here is derived from an EMBL/GenBank/DDBJ whole genome shotgun (WGS) entry which is preliminary data.</text>
</comment>
<dbReference type="PANTHER" id="PTHR10366">
    <property type="entry name" value="NAD DEPENDENT EPIMERASE/DEHYDRATASE"/>
    <property type="match status" value="1"/>
</dbReference>
<dbReference type="Gene3D" id="3.40.50.720">
    <property type="entry name" value="NAD(P)-binding Rossmann-like Domain"/>
    <property type="match status" value="1"/>
</dbReference>
<evidence type="ECO:0000313" key="4">
    <source>
        <dbReference type="EMBL" id="OGX90052.1"/>
    </source>
</evidence>
<keyword evidence="5" id="KW-1185">Reference proteome</keyword>
<evidence type="ECO:0000256" key="1">
    <source>
        <dbReference type="ARBA" id="ARBA00023002"/>
    </source>
</evidence>
<sequence>MKNAETVLVTGGTGFVGMRCILTLLQQGYRVRTTVRSLASQPQVLATLRAGGAETAEQVEFVEADLTDDRHWSAAVQGCAYVLHVASPVGFAAPTDESAHLKPAVEGTLRVLKAARDAGVRRVVLTSSFGAVGFSHTDTTTETTEADWTDPGLNGLSVYEKSKGLAERAAWNFIQTEGGALELSVLNPVAILGPALSPHVSGSFDMLKHLVDGSLKAAPHIVLNVVDVRDVADLQIRAMTTPSAAGQRFIASADGQISMPEIAQFLRQHWPDLTARVTTKTVPDWVLKVASLFNAQAKTGAMFLKVNRRVSNAKAKRELGWQPLSTNEQAITAAMDSLIKYQLVK</sequence>
<dbReference type="SUPFAM" id="SSF51735">
    <property type="entry name" value="NAD(P)-binding Rossmann-fold domains"/>
    <property type="match status" value="1"/>
</dbReference>
<dbReference type="AlphaFoldDB" id="A0A1G1TGR3"/>
<evidence type="ECO:0000313" key="5">
    <source>
        <dbReference type="Proteomes" id="UP000177506"/>
    </source>
</evidence>
<evidence type="ECO:0000259" key="3">
    <source>
        <dbReference type="SMART" id="SM00822"/>
    </source>
</evidence>
<proteinExistence type="inferred from homology"/>
<dbReference type="GO" id="GO:0016616">
    <property type="term" value="F:oxidoreductase activity, acting on the CH-OH group of donors, NAD or NADP as acceptor"/>
    <property type="evidence" value="ECO:0007669"/>
    <property type="project" value="TreeGrafter"/>
</dbReference>
<dbReference type="EMBL" id="MDZA01000210">
    <property type="protein sequence ID" value="OGX90052.1"/>
    <property type="molecule type" value="Genomic_DNA"/>
</dbReference>
<dbReference type="InterPro" id="IPR001509">
    <property type="entry name" value="Epimerase_deHydtase"/>
</dbReference>
<name>A0A1G1TGR3_9BACT</name>
<organism evidence="4 5">
    <name type="scientific">Hymenobacter coccineus</name>
    <dbReference type="NCBI Taxonomy" id="1908235"/>
    <lineage>
        <taxon>Bacteria</taxon>
        <taxon>Pseudomonadati</taxon>
        <taxon>Bacteroidota</taxon>
        <taxon>Cytophagia</taxon>
        <taxon>Cytophagales</taxon>
        <taxon>Hymenobacteraceae</taxon>
        <taxon>Hymenobacter</taxon>
    </lineage>
</organism>
<protein>
    <submittedName>
        <fullName evidence="4">3-beta hydroxysteroid dehydrogenase</fullName>
    </submittedName>
</protein>
<dbReference type="PANTHER" id="PTHR10366:SF564">
    <property type="entry name" value="STEROL-4-ALPHA-CARBOXYLATE 3-DEHYDROGENASE, DECARBOXYLATING"/>
    <property type="match status" value="1"/>
</dbReference>
<dbReference type="CDD" id="cd05227">
    <property type="entry name" value="AR_SDR_e"/>
    <property type="match status" value="1"/>
</dbReference>
<reference evidence="4 5" key="1">
    <citation type="submission" date="2016-08" db="EMBL/GenBank/DDBJ databases">
        <title>Hymenobacter coccineus sp. nov., Hymenobacter lapidarius sp. nov. and Hymenobacter glacialis sp. nov., isolated from Antarctic soil.</title>
        <authorList>
            <person name="Sedlacek I."/>
            <person name="Kralova S."/>
            <person name="Kyrova K."/>
            <person name="Maslanova I."/>
            <person name="Stankova E."/>
            <person name="Vrbovska V."/>
            <person name="Nemec M."/>
            <person name="Bartak M."/>
            <person name="Svec P."/>
            <person name="Busse H.-J."/>
            <person name="Pantucek R."/>
        </authorList>
    </citation>
    <scope>NUCLEOTIDE SEQUENCE [LARGE SCALE GENOMIC DNA]</scope>
    <source>
        <strain evidence="4 5">CCM 8649</strain>
    </source>
</reference>